<comment type="caution">
    <text evidence="14">The sequence shown here is derived from an EMBL/GenBank/DDBJ whole genome shotgun (WGS) entry which is preliminary data.</text>
</comment>
<evidence type="ECO:0000256" key="11">
    <source>
        <dbReference type="ARBA" id="ARBA00023303"/>
    </source>
</evidence>
<keyword evidence="4 12" id="KW-0812">Transmembrane</keyword>
<accession>A0A164SHD9</accession>
<comment type="subcellular location">
    <subcellularLocation>
        <location evidence="1">Cell membrane</location>
        <topology evidence="1">Multi-pass membrane protein</topology>
    </subcellularLocation>
</comment>
<dbReference type="STRING" id="35525.A0A164SHD9"/>
<evidence type="ECO:0000313" key="14">
    <source>
        <dbReference type="EMBL" id="KZS09633.1"/>
    </source>
</evidence>
<keyword evidence="7 12" id="KW-0472">Membrane</keyword>
<dbReference type="OrthoDB" id="5984008at2759"/>
<feature type="transmembrane region" description="Helical" evidence="12">
    <location>
        <begin position="391"/>
        <end position="413"/>
    </location>
</feature>
<dbReference type="GO" id="GO:0015276">
    <property type="term" value="F:ligand-gated monoatomic ion channel activity"/>
    <property type="evidence" value="ECO:0007669"/>
    <property type="project" value="InterPro"/>
</dbReference>
<dbReference type="PANTHER" id="PTHR42643:SF24">
    <property type="entry name" value="IONOTROPIC RECEPTOR 60A"/>
    <property type="match status" value="1"/>
</dbReference>
<keyword evidence="8" id="KW-0675">Receptor</keyword>
<evidence type="ECO:0000256" key="7">
    <source>
        <dbReference type="ARBA" id="ARBA00023136"/>
    </source>
</evidence>
<dbReference type="SUPFAM" id="SSF53850">
    <property type="entry name" value="Periplasmic binding protein-like II"/>
    <property type="match status" value="1"/>
</dbReference>
<feature type="domain" description="Ionotropic glutamate receptor L-glutamate and glycine-binding" evidence="13">
    <location>
        <begin position="58"/>
        <end position="168"/>
    </location>
</feature>
<dbReference type="Gene3D" id="3.40.190.10">
    <property type="entry name" value="Periplasmic binding protein-like II"/>
    <property type="match status" value="1"/>
</dbReference>
<evidence type="ECO:0000259" key="13">
    <source>
        <dbReference type="Pfam" id="PF10613"/>
    </source>
</evidence>
<name>A0A164SHD9_9CRUS</name>
<dbReference type="GO" id="GO:0005886">
    <property type="term" value="C:plasma membrane"/>
    <property type="evidence" value="ECO:0007669"/>
    <property type="project" value="UniProtKB-SubCell"/>
</dbReference>
<keyword evidence="15" id="KW-1185">Reference proteome</keyword>
<evidence type="ECO:0000256" key="2">
    <source>
        <dbReference type="ARBA" id="ARBA00022448"/>
    </source>
</evidence>
<sequence length="433" mass="49262">MIASNCRPSLLQCGVLHHSRLLWSWLATVYSFSKLIVVGMQKYLLLGRQEVTALNGQHLRIASFDIRPYMHIEHDMKGHISKAGGFVYQMVLWLSKRFNITLFTLVESADGTVEAAINNTWNGMIRMAINRDVDFVAGPIVPLEARAKVIDFSINYLDEPAAILIPAPTLDQNNWVAIFKPFHYDVPKNTATRVPHSNKIAISSWCLMSAALVYAYSCCIISYLTIPRSYLLVNSVEELANSKVLQVTTLKNSIFETTLLQLGYGPFKLLGDSLRKNPGNSFSGQYYDQTRLLNKVFGRLALITGRLQLEMLIELNYRQTRRCDLTLLPQQFWHCQKDAYTHLINLGIMEIKQLELIDHWIKVYVNQTNQCSHGIEIFDHSNSKKKHPLGFSNLGGVFILFLLGISVSTLMFLSELYLTLKTKLQICSCLFLF</sequence>
<keyword evidence="6" id="KW-0406">Ion transport</keyword>
<evidence type="ECO:0000256" key="9">
    <source>
        <dbReference type="ARBA" id="ARBA00023180"/>
    </source>
</evidence>
<evidence type="ECO:0000256" key="3">
    <source>
        <dbReference type="ARBA" id="ARBA00022475"/>
    </source>
</evidence>
<dbReference type="EMBL" id="LRGB01002019">
    <property type="protein sequence ID" value="KZS09633.1"/>
    <property type="molecule type" value="Genomic_DNA"/>
</dbReference>
<reference evidence="14 15" key="1">
    <citation type="submission" date="2016-03" db="EMBL/GenBank/DDBJ databases">
        <title>EvidentialGene: Evidence-directed Construction of Genes on Genomes.</title>
        <authorList>
            <person name="Gilbert D.G."/>
            <person name="Choi J.-H."/>
            <person name="Mockaitis K."/>
            <person name="Colbourne J."/>
            <person name="Pfrender M."/>
        </authorList>
    </citation>
    <scope>NUCLEOTIDE SEQUENCE [LARGE SCALE GENOMIC DNA]</scope>
    <source>
        <strain evidence="14 15">Xinb3</strain>
        <tissue evidence="14">Complete organism</tissue>
    </source>
</reference>
<dbReference type="PANTHER" id="PTHR42643">
    <property type="entry name" value="IONOTROPIC RECEPTOR 20A-RELATED"/>
    <property type="match status" value="1"/>
</dbReference>
<evidence type="ECO:0000256" key="5">
    <source>
        <dbReference type="ARBA" id="ARBA00022989"/>
    </source>
</evidence>
<keyword evidence="11" id="KW-0407">Ion channel</keyword>
<evidence type="ECO:0000256" key="12">
    <source>
        <dbReference type="SAM" id="Phobius"/>
    </source>
</evidence>
<keyword evidence="2" id="KW-0813">Transport</keyword>
<dbReference type="InterPro" id="IPR019594">
    <property type="entry name" value="Glu/Gly-bd"/>
</dbReference>
<keyword evidence="9" id="KW-0325">Glycoprotein</keyword>
<evidence type="ECO:0000256" key="4">
    <source>
        <dbReference type="ARBA" id="ARBA00022692"/>
    </source>
</evidence>
<protein>
    <recommendedName>
        <fullName evidence="13">Ionotropic glutamate receptor L-glutamate and glycine-binding domain-containing protein</fullName>
    </recommendedName>
</protein>
<keyword evidence="10" id="KW-1071">Ligand-gated ion channel</keyword>
<evidence type="ECO:0000256" key="1">
    <source>
        <dbReference type="ARBA" id="ARBA00004651"/>
    </source>
</evidence>
<evidence type="ECO:0000256" key="8">
    <source>
        <dbReference type="ARBA" id="ARBA00023170"/>
    </source>
</evidence>
<dbReference type="InterPro" id="IPR052192">
    <property type="entry name" value="Insect_Ionotropic_Sensory_Rcpt"/>
</dbReference>
<dbReference type="Proteomes" id="UP000076858">
    <property type="component" value="Unassembled WGS sequence"/>
</dbReference>
<organism evidence="14 15">
    <name type="scientific">Daphnia magna</name>
    <dbReference type="NCBI Taxonomy" id="35525"/>
    <lineage>
        <taxon>Eukaryota</taxon>
        <taxon>Metazoa</taxon>
        <taxon>Ecdysozoa</taxon>
        <taxon>Arthropoda</taxon>
        <taxon>Crustacea</taxon>
        <taxon>Branchiopoda</taxon>
        <taxon>Diplostraca</taxon>
        <taxon>Cladocera</taxon>
        <taxon>Anomopoda</taxon>
        <taxon>Daphniidae</taxon>
        <taxon>Daphnia</taxon>
    </lineage>
</organism>
<evidence type="ECO:0000256" key="6">
    <source>
        <dbReference type="ARBA" id="ARBA00023065"/>
    </source>
</evidence>
<keyword evidence="3" id="KW-1003">Cell membrane</keyword>
<dbReference type="Pfam" id="PF10613">
    <property type="entry name" value="Lig_chan-Glu_bd"/>
    <property type="match status" value="1"/>
</dbReference>
<keyword evidence="5 12" id="KW-1133">Transmembrane helix</keyword>
<evidence type="ECO:0000313" key="15">
    <source>
        <dbReference type="Proteomes" id="UP000076858"/>
    </source>
</evidence>
<gene>
    <name evidence="14" type="ORF">APZ42_026119</name>
</gene>
<proteinExistence type="predicted"/>
<evidence type="ECO:0000256" key="10">
    <source>
        <dbReference type="ARBA" id="ARBA00023286"/>
    </source>
</evidence>
<dbReference type="AlphaFoldDB" id="A0A164SHD9"/>